<comment type="similarity">
    <text evidence="2">Belongs to the peptidase S1 family. CLIP subfamily.</text>
</comment>
<dbReference type="EMBL" id="KB740941">
    <property type="protein sequence ID" value="ENN77546.1"/>
    <property type="molecule type" value="Genomic_DNA"/>
</dbReference>
<dbReference type="SMART" id="SM00020">
    <property type="entry name" value="Tryp_SPc"/>
    <property type="match status" value="1"/>
</dbReference>
<evidence type="ECO:0000313" key="5">
    <source>
        <dbReference type="EMBL" id="ENN77546.1"/>
    </source>
</evidence>
<dbReference type="Pfam" id="PF00089">
    <property type="entry name" value="Trypsin"/>
    <property type="match status" value="1"/>
</dbReference>
<dbReference type="AlphaFoldDB" id="J3JYJ5"/>
<proteinExistence type="evidence at transcript level"/>
<reference evidence="5 7" key="2">
    <citation type="journal article" date="2013" name="Genome Biol.">
        <title>Draft genome of the mountain pine beetle, Dendroctonus ponderosae Hopkins, a major forest pest.</title>
        <authorList>
            <person name="Keeling C.I."/>
            <person name="Yuen M.M."/>
            <person name="Liao N.Y."/>
            <person name="Docking T.R."/>
            <person name="Chan S.K."/>
            <person name="Taylor G.A."/>
            <person name="Palmquist D.L."/>
            <person name="Jackman S.D."/>
            <person name="Nguyen A."/>
            <person name="Li M."/>
            <person name="Henderson H."/>
            <person name="Janes J.K."/>
            <person name="Zhao Y."/>
            <person name="Pandoh P."/>
            <person name="Moore R."/>
            <person name="Sperling F.A."/>
            <person name="Huber D.P."/>
            <person name="Birol I."/>
            <person name="Jones S.J."/>
            <person name="Bohlmann J."/>
        </authorList>
    </citation>
    <scope>NUCLEOTIDE SEQUENCE</scope>
</reference>
<dbReference type="Gene3D" id="2.40.10.10">
    <property type="entry name" value="Trypsin-like serine proteases"/>
    <property type="match status" value="2"/>
</dbReference>
<dbReference type="HOGENOM" id="CLU_006842_0_0_1"/>
<accession>J3JYJ5</accession>
<name>J3JYJ5_DENPD</name>
<dbReference type="CDD" id="cd00190">
    <property type="entry name" value="Tryp_SPc"/>
    <property type="match status" value="1"/>
</dbReference>
<dbReference type="InterPro" id="IPR043504">
    <property type="entry name" value="Peptidase_S1_PA_chymotrypsin"/>
</dbReference>
<reference evidence="4" key="1">
    <citation type="journal article" date="2012" name="Insect Biochem. Mol. Biol.">
        <title>Transcriptome and full-length cDNA resources for the mountain pine beetle, Dendroctonus ponderosae Hopkins, a major insect pest of pine forests.</title>
        <authorList>
            <person name="Keeling C.I."/>
            <person name="Henderson H."/>
            <person name="Li M."/>
            <person name="Yuen M."/>
            <person name="Clark E.L."/>
            <person name="Fraser J.D."/>
            <person name="Huber D.P."/>
            <person name="Liao N.Y."/>
            <person name="Roderick Docking T."/>
            <person name="Birol I."/>
            <person name="Chan S.K."/>
            <person name="Taylor G.A."/>
            <person name="Palmquist D."/>
            <person name="Jones S.J."/>
            <person name="Bohlmann J."/>
        </authorList>
    </citation>
    <scope>NUCLEOTIDE SEQUENCE</scope>
    <source>
        <tissue evidence="4">Pupae</tissue>
    </source>
</reference>
<evidence type="ECO:0000313" key="4">
    <source>
        <dbReference type="EMBL" id="AEE63281.1"/>
    </source>
</evidence>
<gene>
    <name evidence="6" type="ORF">D910_05930</name>
    <name evidence="5" type="ORF">YQE_05842</name>
</gene>
<keyword evidence="1" id="KW-1015">Disulfide bond</keyword>
<dbReference type="SUPFAM" id="SSF50494">
    <property type="entry name" value="Trypsin-like serine proteases"/>
    <property type="match status" value="1"/>
</dbReference>
<evidence type="ECO:0000313" key="6">
    <source>
        <dbReference type="EMBL" id="ERL88545.1"/>
    </source>
</evidence>
<sequence length="216" mass="23752">MTAAHCLCTGSGNDHLQARSIKVTISQHDLNKDDSEKFETTLKSVIVHPGYLCNKVKNDIAILELETAIRWTESVTPACLPAENEEKSYSGFHNILATVAGWGWTSEERGKGGRATILQKAKVQVIETQKCREWYKAQGKKTKIQESQICAGHEQGGIDACWADSGGPLMVETESQNQMMVVGVVSTGIGCARPYLPGIYTRVSEFIPWIRGVVKK</sequence>
<dbReference type="Proteomes" id="UP000030742">
    <property type="component" value="Unassembled WGS sequence"/>
</dbReference>
<dbReference type="FunFam" id="2.40.10.10:FF:000002">
    <property type="entry name" value="Transmembrane protease serine"/>
    <property type="match status" value="1"/>
</dbReference>
<dbReference type="OrthoDB" id="9448935at2759"/>
<evidence type="ECO:0000259" key="3">
    <source>
        <dbReference type="PROSITE" id="PS50240"/>
    </source>
</evidence>
<dbReference type="InterPro" id="IPR018114">
    <property type="entry name" value="TRYPSIN_HIS"/>
</dbReference>
<dbReference type="InterPro" id="IPR009003">
    <property type="entry name" value="Peptidase_S1_PA"/>
</dbReference>
<evidence type="ECO:0000256" key="2">
    <source>
        <dbReference type="ARBA" id="ARBA00024195"/>
    </source>
</evidence>
<dbReference type="GO" id="GO:0006508">
    <property type="term" value="P:proteolysis"/>
    <property type="evidence" value="ECO:0007669"/>
    <property type="project" value="InterPro"/>
</dbReference>
<dbReference type="InterPro" id="IPR001254">
    <property type="entry name" value="Trypsin_dom"/>
</dbReference>
<evidence type="ECO:0000256" key="1">
    <source>
        <dbReference type="ARBA" id="ARBA00023157"/>
    </source>
</evidence>
<dbReference type="PROSITE" id="PS50240">
    <property type="entry name" value="TRYPSIN_DOM"/>
    <property type="match status" value="1"/>
</dbReference>
<dbReference type="EMBL" id="BT128323">
    <property type="protein sequence ID" value="AEE63281.1"/>
    <property type="molecule type" value="mRNA"/>
</dbReference>
<dbReference type="MEROPS" id="S01.A75"/>
<dbReference type="PANTHER" id="PTHR24252:SF16">
    <property type="entry name" value="TRANSMEMBRANE SERINE PROTEASE 15"/>
    <property type="match status" value="1"/>
</dbReference>
<dbReference type="GO" id="GO:0004252">
    <property type="term" value="F:serine-type endopeptidase activity"/>
    <property type="evidence" value="ECO:0007669"/>
    <property type="project" value="InterPro"/>
</dbReference>
<organism evidence="4">
    <name type="scientific">Dendroctonus ponderosae</name>
    <name type="common">Mountain pine beetle</name>
    <dbReference type="NCBI Taxonomy" id="77166"/>
    <lineage>
        <taxon>Eukaryota</taxon>
        <taxon>Metazoa</taxon>
        <taxon>Ecdysozoa</taxon>
        <taxon>Arthropoda</taxon>
        <taxon>Hexapoda</taxon>
        <taxon>Insecta</taxon>
        <taxon>Pterygota</taxon>
        <taxon>Neoptera</taxon>
        <taxon>Endopterygota</taxon>
        <taxon>Coleoptera</taxon>
        <taxon>Polyphaga</taxon>
        <taxon>Cucujiformia</taxon>
        <taxon>Curculionidae</taxon>
        <taxon>Scolytinae</taxon>
        <taxon>Dendroctonus</taxon>
    </lineage>
</organism>
<evidence type="ECO:0000313" key="7">
    <source>
        <dbReference type="Proteomes" id="UP000030742"/>
    </source>
</evidence>
<dbReference type="EMBL" id="KB632070">
    <property type="protein sequence ID" value="ERL88545.1"/>
    <property type="molecule type" value="Genomic_DNA"/>
</dbReference>
<dbReference type="PRINTS" id="PR00722">
    <property type="entry name" value="CHYMOTRYPSIN"/>
</dbReference>
<dbReference type="OMA" id="CNGLQKF"/>
<feature type="domain" description="Peptidase S1" evidence="3">
    <location>
        <begin position="1"/>
        <end position="215"/>
    </location>
</feature>
<dbReference type="PANTHER" id="PTHR24252">
    <property type="entry name" value="ACROSIN-RELATED"/>
    <property type="match status" value="1"/>
</dbReference>
<dbReference type="PROSITE" id="PS00134">
    <property type="entry name" value="TRYPSIN_HIS"/>
    <property type="match status" value="1"/>
</dbReference>
<dbReference type="InterPro" id="IPR001314">
    <property type="entry name" value="Peptidase_S1A"/>
</dbReference>
<dbReference type="STRING" id="77166.J3JYJ5"/>
<protein>
    <recommendedName>
        <fullName evidence="3">Peptidase S1 domain-containing protein</fullName>
    </recommendedName>
</protein>